<dbReference type="RefSeq" id="WP_123225210.1">
    <property type="nucleotide sequence ID" value="NZ_RJSF01000048.1"/>
</dbReference>
<evidence type="ECO:0000313" key="3">
    <source>
        <dbReference type="Proteomes" id="UP000279994"/>
    </source>
</evidence>
<feature type="transmembrane region" description="Helical" evidence="1">
    <location>
        <begin position="39"/>
        <end position="57"/>
    </location>
</feature>
<proteinExistence type="predicted"/>
<keyword evidence="3" id="KW-1185">Reference proteome</keyword>
<protein>
    <submittedName>
        <fullName evidence="2">Uncharacterized protein</fullName>
    </submittedName>
</protein>
<name>A0A3N0GGG1_9ACTN</name>
<evidence type="ECO:0000313" key="2">
    <source>
        <dbReference type="EMBL" id="RNM11521.1"/>
    </source>
</evidence>
<dbReference type="EMBL" id="RJSF01000048">
    <property type="protein sequence ID" value="RNM11521.1"/>
    <property type="molecule type" value="Genomic_DNA"/>
</dbReference>
<keyword evidence="1" id="KW-1133">Transmembrane helix</keyword>
<dbReference type="OrthoDB" id="3790797at2"/>
<accession>A0A3N0GGG1</accession>
<dbReference type="Proteomes" id="UP000279994">
    <property type="component" value="Unassembled WGS sequence"/>
</dbReference>
<evidence type="ECO:0000256" key="1">
    <source>
        <dbReference type="SAM" id="Phobius"/>
    </source>
</evidence>
<sequence>MTGVLKKGMAVLVVVFIGFYMFTDPSGLAQTTKDGAGALWQALTTLFAALIDFINSFKS</sequence>
<gene>
    <name evidence="2" type="ORF">EFL26_22705</name>
</gene>
<organism evidence="2 3">
    <name type="scientific">Nocardioides pocheonensis</name>
    <dbReference type="NCBI Taxonomy" id="661485"/>
    <lineage>
        <taxon>Bacteria</taxon>
        <taxon>Bacillati</taxon>
        <taxon>Actinomycetota</taxon>
        <taxon>Actinomycetes</taxon>
        <taxon>Propionibacteriales</taxon>
        <taxon>Nocardioidaceae</taxon>
        <taxon>Nocardioides</taxon>
    </lineage>
</organism>
<reference evidence="2 3" key="1">
    <citation type="submission" date="2018-11" db="EMBL/GenBank/DDBJ databases">
        <authorList>
            <person name="Li F."/>
        </authorList>
    </citation>
    <scope>NUCLEOTIDE SEQUENCE [LARGE SCALE GENOMIC DNA]</scope>
    <source>
        <strain evidence="2 3">Gsoil 818</strain>
    </source>
</reference>
<comment type="caution">
    <text evidence="2">The sequence shown here is derived from an EMBL/GenBank/DDBJ whole genome shotgun (WGS) entry which is preliminary data.</text>
</comment>
<dbReference type="AlphaFoldDB" id="A0A3N0GGG1"/>
<keyword evidence="1" id="KW-0812">Transmembrane</keyword>
<keyword evidence="1" id="KW-0472">Membrane</keyword>